<organism evidence="2 3">
    <name type="scientific">Sporomusa acidovorans (strain ATCC 49682 / DSM 3132 / Mol)</name>
    <dbReference type="NCBI Taxonomy" id="1123286"/>
    <lineage>
        <taxon>Bacteria</taxon>
        <taxon>Bacillati</taxon>
        <taxon>Bacillota</taxon>
        <taxon>Negativicutes</taxon>
        <taxon>Selenomonadales</taxon>
        <taxon>Sporomusaceae</taxon>
        <taxon>Sporomusa</taxon>
    </lineage>
</organism>
<gene>
    <name evidence="2" type="ORF">SPACI_028350</name>
</gene>
<sequence length="45" mass="5009">MRPSFLNTIGKSLDTLCILYRVAPVILGICFFIAALICYIVIFSV</sequence>
<proteinExistence type="predicted"/>
<keyword evidence="1" id="KW-1133">Transmembrane helix</keyword>
<name>A0ABZ3J353_SPOA4</name>
<reference evidence="2" key="1">
    <citation type="submission" date="2024-05" db="EMBL/GenBank/DDBJ databases">
        <title>Isolation and characterization of Sporomusa carbonis sp. nov., a carboxydotrophic hydrogenogen in the genus of Sporomusa isolated from a charcoal burning pile.</title>
        <authorList>
            <person name="Boeer T."/>
            <person name="Rosenbaum F."/>
            <person name="Eysell L."/>
            <person name="Mueller V."/>
            <person name="Daniel R."/>
            <person name="Poehlein A."/>
        </authorList>
    </citation>
    <scope>NUCLEOTIDE SEQUENCE [LARGE SCALE GENOMIC DNA]</scope>
    <source>
        <strain evidence="2">DSM 3132</strain>
    </source>
</reference>
<evidence type="ECO:0000256" key="1">
    <source>
        <dbReference type="SAM" id="Phobius"/>
    </source>
</evidence>
<keyword evidence="3" id="KW-1185">Reference proteome</keyword>
<feature type="transmembrane region" description="Helical" evidence="1">
    <location>
        <begin position="20"/>
        <end position="42"/>
    </location>
</feature>
<keyword evidence="1" id="KW-0812">Transmembrane</keyword>
<keyword evidence="1" id="KW-0472">Membrane</keyword>
<evidence type="ECO:0000313" key="3">
    <source>
        <dbReference type="Proteomes" id="UP000216052"/>
    </source>
</evidence>
<evidence type="ECO:0000313" key="2">
    <source>
        <dbReference type="EMBL" id="XFO72782.1"/>
    </source>
</evidence>
<accession>A0ABZ3J353</accession>
<protein>
    <submittedName>
        <fullName evidence="2">Uncharacterized protein</fullName>
    </submittedName>
</protein>
<dbReference type="Proteomes" id="UP000216052">
    <property type="component" value="Chromosome"/>
</dbReference>
<dbReference type="EMBL" id="CP155571">
    <property type="protein sequence ID" value="XFO72782.1"/>
    <property type="molecule type" value="Genomic_DNA"/>
</dbReference>